<dbReference type="EMBL" id="LT906441">
    <property type="protein sequence ID" value="SNV32461.1"/>
    <property type="molecule type" value="Genomic_DNA"/>
</dbReference>
<dbReference type="InterPro" id="IPR054828">
    <property type="entry name" value="Vit_B12_bind_prot"/>
</dbReference>
<dbReference type="PANTHER" id="PTHR30535:SF35">
    <property type="entry name" value="PERIPLASMIC BINDING PROTEIN"/>
    <property type="match status" value="1"/>
</dbReference>
<reference evidence="3 4" key="1">
    <citation type="submission" date="2017-06" db="EMBL/GenBank/DDBJ databases">
        <authorList>
            <consortium name="Pathogen Informatics"/>
        </authorList>
    </citation>
    <scope>NUCLEOTIDE SEQUENCE [LARGE SCALE GENOMIC DNA]</scope>
    <source>
        <strain evidence="3 4">NCTC11865</strain>
    </source>
</reference>
<organism evidence="3 4">
    <name type="scientific">Cutibacterium granulosum</name>
    <dbReference type="NCBI Taxonomy" id="33011"/>
    <lineage>
        <taxon>Bacteria</taxon>
        <taxon>Bacillati</taxon>
        <taxon>Actinomycetota</taxon>
        <taxon>Actinomycetes</taxon>
        <taxon>Propionibacteriales</taxon>
        <taxon>Propionibacteriaceae</taxon>
        <taxon>Cutibacterium</taxon>
    </lineage>
</organism>
<dbReference type="PANTHER" id="PTHR30535">
    <property type="entry name" value="VITAMIN B12-BINDING PROTEIN"/>
    <property type="match status" value="1"/>
</dbReference>
<evidence type="ECO:0000313" key="3">
    <source>
        <dbReference type="EMBL" id="SNV32461.1"/>
    </source>
</evidence>
<name>A0A239WD81_9ACTN</name>
<dbReference type="Proteomes" id="UP000215332">
    <property type="component" value="Chromosome 1"/>
</dbReference>
<feature type="compositionally biased region" description="Basic and acidic residues" evidence="2">
    <location>
        <begin position="1"/>
        <end position="14"/>
    </location>
</feature>
<proteinExistence type="inferred from homology"/>
<evidence type="ECO:0000256" key="1">
    <source>
        <dbReference type="ARBA" id="ARBA00008814"/>
    </source>
</evidence>
<accession>A0A239WD81</accession>
<gene>
    <name evidence="3" type="ORF">SAMEA4412665_00802</name>
</gene>
<dbReference type="eggNOG" id="COG0614">
    <property type="taxonomic scope" value="Bacteria"/>
</dbReference>
<comment type="similarity">
    <text evidence="1">Belongs to the bacterial solute-binding protein 8 family.</text>
</comment>
<feature type="region of interest" description="Disordered" evidence="2">
    <location>
        <begin position="1"/>
        <end position="77"/>
    </location>
</feature>
<dbReference type="SUPFAM" id="SSF53807">
    <property type="entry name" value="Helical backbone' metal receptor"/>
    <property type="match status" value="1"/>
</dbReference>
<dbReference type="InterPro" id="IPR050902">
    <property type="entry name" value="ABC_Transporter_SBP"/>
</dbReference>
<sequence length="323" mass="35117">MNSGRRDERQHEGGSAENAPAGAGQDAANRCETDRHGADRCGASRHADRHGDKPHGTQRSDDAGATPGQCRDDRGTPVQLGEIRRVVSLVPSLTEAIVATCPQLLVGCTDYCVRPPDMDDVVGHAVCRVRGTKNPDRAAIAELRPDLVIANDEENRAFDVEKLRADGVPVWVTHIPTVSDALTSMARLFGVLGCAEEPSWLTAARQEWQPPFEGPRLTAVVPIWRDPWMCIGPNTYAADVLAHCGVDLAPLPDDGTRYPHVELETILELGADRVILPDEPYSFGRSDAADLPGCDVRFVDGQRLVWYGPMMVGARSQLTSTMR</sequence>
<feature type="compositionally biased region" description="Basic and acidic residues" evidence="2">
    <location>
        <begin position="45"/>
        <end position="62"/>
    </location>
</feature>
<dbReference type="Gene3D" id="3.40.50.1980">
    <property type="entry name" value="Nitrogenase molybdenum iron protein domain"/>
    <property type="match status" value="2"/>
</dbReference>
<feature type="compositionally biased region" description="Basic and acidic residues" evidence="2">
    <location>
        <begin position="29"/>
        <end position="39"/>
    </location>
</feature>
<dbReference type="AlphaFoldDB" id="A0A239WD81"/>
<dbReference type="NCBIfam" id="NF038402">
    <property type="entry name" value="TroA_like"/>
    <property type="match status" value="1"/>
</dbReference>
<evidence type="ECO:0000256" key="2">
    <source>
        <dbReference type="SAM" id="MobiDB-lite"/>
    </source>
</evidence>
<protein>
    <submittedName>
        <fullName evidence="3">ABC-type Fe3+-citrate transport system, periplasmic component</fullName>
    </submittedName>
</protein>
<dbReference type="KEGG" id="cgrn:4412665_00802"/>
<evidence type="ECO:0000313" key="4">
    <source>
        <dbReference type="Proteomes" id="UP000215332"/>
    </source>
</evidence>